<dbReference type="InterPro" id="IPR001932">
    <property type="entry name" value="PPM-type_phosphatase-like_dom"/>
</dbReference>
<dbReference type="GO" id="GO:0004722">
    <property type="term" value="F:protein serine/threonine phosphatase activity"/>
    <property type="evidence" value="ECO:0007669"/>
    <property type="project" value="InterPro"/>
</dbReference>
<sequence>MSSFDIEFAAVTDIGKIREKNEDNVLISSDLGLGVVADGMGGHSAGEIASNIAVSVLAETIRKVNNQQLKIPDNFLPKLDPVERKLLMAANLANAAIYSTAQSSDIYRMMGTTLTGVLFDKDCATAVHVGDSRLYLFRDNKIVQITTDHSLAMEHVRRGLLTRAEADHSKIQNVLTRAMGIKKNIEFDLLKFPVKVGDMLLLCSDGLYKGLRECDMAAMLAQGQQTPIVKLCKQLVRVSNENDGQDNISAVLIKILPAQKMSFKQRLRRFFSKA</sequence>
<evidence type="ECO:0000313" key="3">
    <source>
        <dbReference type="Proteomes" id="UP000196368"/>
    </source>
</evidence>
<name>A0A1Y4DN00_9BACT</name>
<dbReference type="AlphaFoldDB" id="A0A1Y4DN00"/>
<dbReference type="EMBL" id="NFJD01000002">
    <property type="protein sequence ID" value="OUO56781.1"/>
    <property type="molecule type" value="Genomic_DNA"/>
</dbReference>
<keyword evidence="3" id="KW-1185">Reference proteome</keyword>
<dbReference type="OrthoDB" id="9801841at2"/>
<proteinExistence type="predicted"/>
<comment type="caution">
    <text evidence="2">The sequence shown here is derived from an EMBL/GenBank/DDBJ whole genome shotgun (WGS) entry which is preliminary data.</text>
</comment>
<feature type="domain" description="PPM-type phosphatase" evidence="1">
    <location>
        <begin position="7"/>
        <end position="255"/>
    </location>
</feature>
<dbReference type="Gene3D" id="3.60.40.10">
    <property type="entry name" value="PPM-type phosphatase domain"/>
    <property type="match status" value="1"/>
</dbReference>
<dbReference type="CDD" id="cd00143">
    <property type="entry name" value="PP2Cc"/>
    <property type="match status" value="1"/>
</dbReference>
<dbReference type="RefSeq" id="WP_087287612.1">
    <property type="nucleotide sequence ID" value="NZ_NFJD01000002.1"/>
</dbReference>
<dbReference type="InterPro" id="IPR036457">
    <property type="entry name" value="PPM-type-like_dom_sf"/>
</dbReference>
<dbReference type="PROSITE" id="PS51746">
    <property type="entry name" value="PPM_2"/>
    <property type="match status" value="1"/>
</dbReference>
<organism evidence="2 3">
    <name type="scientific">Candidatus Avelusimicrobium gallicola</name>
    <dbReference type="NCBI Taxonomy" id="2562704"/>
    <lineage>
        <taxon>Bacteria</taxon>
        <taxon>Pseudomonadati</taxon>
        <taxon>Elusimicrobiota</taxon>
        <taxon>Elusimicrobia</taxon>
        <taxon>Elusimicrobiales</taxon>
        <taxon>Elusimicrobiaceae</taxon>
        <taxon>Candidatus Avelusimicrobium</taxon>
    </lineage>
</organism>
<dbReference type="PANTHER" id="PTHR13832:SF827">
    <property type="entry name" value="PROTEIN PHOSPHATASE 1L"/>
    <property type="match status" value="1"/>
</dbReference>
<dbReference type="Pfam" id="PF13672">
    <property type="entry name" value="PP2C_2"/>
    <property type="match status" value="1"/>
</dbReference>
<dbReference type="SMART" id="SM00332">
    <property type="entry name" value="PP2Cc"/>
    <property type="match status" value="1"/>
</dbReference>
<dbReference type="SUPFAM" id="SSF81606">
    <property type="entry name" value="PP2C-like"/>
    <property type="match status" value="1"/>
</dbReference>
<dbReference type="Proteomes" id="UP000196368">
    <property type="component" value="Unassembled WGS sequence"/>
</dbReference>
<dbReference type="PANTHER" id="PTHR13832">
    <property type="entry name" value="PROTEIN PHOSPHATASE 2C"/>
    <property type="match status" value="1"/>
</dbReference>
<evidence type="ECO:0000259" key="1">
    <source>
        <dbReference type="PROSITE" id="PS51746"/>
    </source>
</evidence>
<gene>
    <name evidence="2" type="ORF">B5F75_02755</name>
</gene>
<dbReference type="InterPro" id="IPR015655">
    <property type="entry name" value="PP2C"/>
</dbReference>
<dbReference type="SMART" id="SM00331">
    <property type="entry name" value="PP2C_SIG"/>
    <property type="match status" value="1"/>
</dbReference>
<evidence type="ECO:0000313" key="2">
    <source>
        <dbReference type="EMBL" id="OUO56781.1"/>
    </source>
</evidence>
<accession>A0A1Y4DN00</accession>
<reference evidence="3" key="1">
    <citation type="submission" date="2017-04" db="EMBL/GenBank/DDBJ databases">
        <title>Function of individual gut microbiota members based on whole genome sequencing of pure cultures obtained from chicken caecum.</title>
        <authorList>
            <person name="Medvecky M."/>
            <person name="Cejkova D."/>
            <person name="Polansky O."/>
            <person name="Karasova D."/>
            <person name="Kubasova T."/>
            <person name="Cizek A."/>
            <person name="Rychlik I."/>
        </authorList>
    </citation>
    <scope>NUCLEOTIDE SEQUENCE [LARGE SCALE GENOMIC DNA]</scope>
    <source>
        <strain evidence="3">An273</strain>
    </source>
</reference>
<protein>
    <recommendedName>
        <fullName evidence="1">PPM-type phosphatase domain-containing protein</fullName>
    </recommendedName>
</protein>